<accession>A0A511MK14</accession>
<dbReference type="InterPro" id="IPR050832">
    <property type="entry name" value="Bact_Acetyltransf"/>
</dbReference>
<feature type="domain" description="N-acetyltransferase" evidence="3">
    <location>
        <begin position="1"/>
        <end position="138"/>
    </location>
</feature>
<organism evidence="4 5">
    <name type="scientific">Nocardia ninae NBRC 108245</name>
    <dbReference type="NCBI Taxonomy" id="1210091"/>
    <lineage>
        <taxon>Bacteria</taxon>
        <taxon>Bacillati</taxon>
        <taxon>Actinomycetota</taxon>
        <taxon>Actinomycetes</taxon>
        <taxon>Mycobacteriales</taxon>
        <taxon>Nocardiaceae</taxon>
        <taxon>Nocardia</taxon>
    </lineage>
</organism>
<keyword evidence="2" id="KW-0012">Acyltransferase</keyword>
<keyword evidence="5" id="KW-1185">Reference proteome</keyword>
<gene>
    <name evidence="4" type="ORF">NN4_55040</name>
</gene>
<dbReference type="PANTHER" id="PTHR43877">
    <property type="entry name" value="AMINOALKYLPHOSPHONATE N-ACETYLTRANSFERASE-RELATED-RELATED"/>
    <property type="match status" value="1"/>
</dbReference>
<dbReference type="EMBL" id="BJXA01000044">
    <property type="protein sequence ID" value="GEM40985.1"/>
    <property type="molecule type" value="Genomic_DNA"/>
</dbReference>
<comment type="caution">
    <text evidence="4">The sequence shown here is derived from an EMBL/GenBank/DDBJ whole genome shotgun (WGS) entry which is preliminary data.</text>
</comment>
<dbReference type="InterPro" id="IPR016181">
    <property type="entry name" value="Acyl_CoA_acyltransferase"/>
</dbReference>
<sequence length="157" mass="16950">MLVRPAIATDLDTVATLLTESWSSTTVIAHGTSYDASRLPALLAERDGRAVGLLTYTLDGDSLEIITLDASEQHSGIGTALFTAAAECAREAAARRVWLVTTNDNLDALRFYQRRGMRITAVTPGAVDSARTLKSSIPDIGNYGIEIHDELILEMML</sequence>
<dbReference type="AlphaFoldDB" id="A0A511MK14"/>
<dbReference type="SUPFAM" id="SSF55729">
    <property type="entry name" value="Acyl-CoA N-acyltransferases (Nat)"/>
    <property type="match status" value="1"/>
</dbReference>
<dbReference type="InterPro" id="IPR000182">
    <property type="entry name" value="GNAT_dom"/>
</dbReference>
<keyword evidence="1 4" id="KW-0808">Transferase</keyword>
<dbReference type="PROSITE" id="PS51186">
    <property type="entry name" value="GNAT"/>
    <property type="match status" value="1"/>
</dbReference>
<dbReference type="RefSeq" id="WP_186818659.1">
    <property type="nucleotide sequence ID" value="NZ_BJXA01000044.1"/>
</dbReference>
<evidence type="ECO:0000256" key="1">
    <source>
        <dbReference type="ARBA" id="ARBA00022679"/>
    </source>
</evidence>
<dbReference type="Proteomes" id="UP000321424">
    <property type="component" value="Unassembled WGS sequence"/>
</dbReference>
<dbReference type="Gene3D" id="3.40.630.30">
    <property type="match status" value="1"/>
</dbReference>
<evidence type="ECO:0000313" key="4">
    <source>
        <dbReference type="EMBL" id="GEM40985.1"/>
    </source>
</evidence>
<evidence type="ECO:0000256" key="2">
    <source>
        <dbReference type="ARBA" id="ARBA00023315"/>
    </source>
</evidence>
<reference evidence="4 5" key="1">
    <citation type="submission" date="2019-07" db="EMBL/GenBank/DDBJ databases">
        <title>Whole genome shotgun sequence of Nocardia ninae NBRC 108245.</title>
        <authorList>
            <person name="Hosoyama A."/>
            <person name="Uohara A."/>
            <person name="Ohji S."/>
            <person name="Ichikawa N."/>
        </authorList>
    </citation>
    <scope>NUCLEOTIDE SEQUENCE [LARGE SCALE GENOMIC DNA]</scope>
    <source>
        <strain evidence="4 5">NBRC 108245</strain>
    </source>
</reference>
<protein>
    <submittedName>
        <fullName evidence="4">N-acetyltransferase</fullName>
    </submittedName>
</protein>
<evidence type="ECO:0000313" key="5">
    <source>
        <dbReference type="Proteomes" id="UP000321424"/>
    </source>
</evidence>
<name>A0A511MK14_9NOCA</name>
<proteinExistence type="predicted"/>
<dbReference type="Pfam" id="PF00583">
    <property type="entry name" value="Acetyltransf_1"/>
    <property type="match status" value="1"/>
</dbReference>
<dbReference type="GO" id="GO:0016747">
    <property type="term" value="F:acyltransferase activity, transferring groups other than amino-acyl groups"/>
    <property type="evidence" value="ECO:0007669"/>
    <property type="project" value="InterPro"/>
</dbReference>
<evidence type="ECO:0000259" key="3">
    <source>
        <dbReference type="PROSITE" id="PS51186"/>
    </source>
</evidence>